<dbReference type="PRINTS" id="PR00420">
    <property type="entry name" value="RNGMNOXGNASE"/>
</dbReference>
<dbReference type="PANTHER" id="PTHR46972">
    <property type="entry name" value="MONOOXYGENASE ASQM-RELATED"/>
    <property type="match status" value="1"/>
</dbReference>
<dbReference type="PANTHER" id="PTHR46972:SF1">
    <property type="entry name" value="FAD DEPENDENT OXIDOREDUCTASE DOMAIN-CONTAINING PROTEIN"/>
    <property type="match status" value="1"/>
</dbReference>
<dbReference type="InterPro" id="IPR036188">
    <property type="entry name" value="FAD/NAD-bd_sf"/>
</dbReference>
<evidence type="ECO:0000256" key="3">
    <source>
        <dbReference type="ARBA" id="ARBA00022827"/>
    </source>
</evidence>
<dbReference type="InterPro" id="IPR002938">
    <property type="entry name" value="FAD-bd"/>
</dbReference>
<evidence type="ECO:0000259" key="6">
    <source>
        <dbReference type="Pfam" id="PF01494"/>
    </source>
</evidence>
<name>A0A9P9WB83_9PEZI</name>
<evidence type="ECO:0000256" key="2">
    <source>
        <dbReference type="ARBA" id="ARBA00022630"/>
    </source>
</evidence>
<keyword evidence="4" id="KW-0560">Oxidoreductase</keyword>
<reference evidence="7" key="1">
    <citation type="submission" date="2021-03" db="EMBL/GenBank/DDBJ databases">
        <title>Revisited historic fungal species revealed as producer of novel bioactive compounds through whole genome sequencing and comparative genomics.</title>
        <authorList>
            <person name="Vignolle G.A."/>
            <person name="Hochenegger N."/>
            <person name="Mach R.L."/>
            <person name="Mach-Aigner A.R."/>
            <person name="Javad Rahimi M."/>
            <person name="Salim K.A."/>
            <person name="Chan C.M."/>
            <person name="Lim L.B.L."/>
            <person name="Cai F."/>
            <person name="Druzhinina I.S."/>
            <person name="U'Ren J.M."/>
            <person name="Derntl C."/>
        </authorList>
    </citation>
    <scope>NUCLEOTIDE SEQUENCE</scope>
    <source>
        <strain evidence="7">TUCIM 5799</strain>
    </source>
</reference>
<dbReference type="AlphaFoldDB" id="A0A9P9WB83"/>
<evidence type="ECO:0000313" key="7">
    <source>
        <dbReference type="EMBL" id="KAI1855903.1"/>
    </source>
</evidence>
<gene>
    <name evidence="7" type="ORF">JX265_011986</name>
</gene>
<dbReference type="Gene3D" id="3.50.50.60">
    <property type="entry name" value="FAD/NAD(P)-binding domain"/>
    <property type="match status" value="1"/>
</dbReference>
<comment type="pathway">
    <text evidence="1">Secondary metabolite biosynthesis.</text>
</comment>
<dbReference type="Pfam" id="PF01494">
    <property type="entry name" value="FAD_binding_3"/>
    <property type="match status" value="1"/>
</dbReference>
<accession>A0A9P9WB83</accession>
<protein>
    <recommendedName>
        <fullName evidence="6">FAD-binding domain-containing protein</fullName>
    </recommendedName>
</protein>
<evidence type="ECO:0000313" key="8">
    <source>
        <dbReference type="Proteomes" id="UP000829685"/>
    </source>
</evidence>
<dbReference type="GO" id="GO:0071949">
    <property type="term" value="F:FAD binding"/>
    <property type="evidence" value="ECO:0007669"/>
    <property type="project" value="InterPro"/>
</dbReference>
<evidence type="ECO:0000256" key="4">
    <source>
        <dbReference type="ARBA" id="ARBA00023002"/>
    </source>
</evidence>
<dbReference type="GO" id="GO:0004497">
    <property type="term" value="F:monooxygenase activity"/>
    <property type="evidence" value="ECO:0007669"/>
    <property type="project" value="UniProtKB-KW"/>
</dbReference>
<keyword evidence="2" id="KW-0285">Flavoprotein</keyword>
<feature type="domain" description="FAD-binding" evidence="6">
    <location>
        <begin position="6"/>
        <end position="347"/>
    </location>
</feature>
<dbReference type="Proteomes" id="UP000829685">
    <property type="component" value="Unassembled WGS sequence"/>
</dbReference>
<sequence>MTSPTIAIIGAGPAGCMLARLLTLSNVPVTIYESDISPDYRAQGGTLDLHVKTGLAAIREAQLFDEFTKHARYDGDYYNLTDKNFKTLLTFGPSKGSNMERPEIDRSDLRKLLTESLPEGTIKWGRRLLRIEGSPDEENSKTLVFADGSTATGFSLIVGAEGAWSKVRNYLTDIRPQHTGVGYTLLEIPDAATTAPELHKLVRGGNLFSSNRHQRLSVQQLGSGSLHVGWSAQRPENWMDPSHADSVGYDPRDLEASRAGILREMDGWDPRLRAAVERAWGKCDPKNLYMLPVGWRWAHRPGVTVIGDAAHLMTPFAGEGVNLAFDDARKLARAVVGAASRGGAQPSGREQLLDKAAADFEEDMWVRMEKYQRLTHNVTQLWMFSDDIHSIIPDFIMEHLKPETPVLLHPLAWLAVHGWWKARSLIWG</sequence>
<evidence type="ECO:0000256" key="5">
    <source>
        <dbReference type="ARBA" id="ARBA00023033"/>
    </source>
</evidence>
<evidence type="ECO:0000256" key="1">
    <source>
        <dbReference type="ARBA" id="ARBA00005179"/>
    </source>
</evidence>
<dbReference type="SUPFAM" id="SSF51905">
    <property type="entry name" value="FAD/NAD(P)-binding domain"/>
    <property type="match status" value="1"/>
</dbReference>
<proteinExistence type="predicted"/>
<dbReference type="EMBL" id="JAFIMR010000048">
    <property type="protein sequence ID" value="KAI1855903.1"/>
    <property type="molecule type" value="Genomic_DNA"/>
</dbReference>
<keyword evidence="8" id="KW-1185">Reference proteome</keyword>
<keyword evidence="5" id="KW-0503">Monooxygenase</keyword>
<comment type="caution">
    <text evidence="7">The sequence shown here is derived from an EMBL/GenBank/DDBJ whole genome shotgun (WGS) entry which is preliminary data.</text>
</comment>
<keyword evidence="3" id="KW-0274">FAD</keyword>
<organism evidence="7 8">
    <name type="scientific">Neoarthrinium moseri</name>
    <dbReference type="NCBI Taxonomy" id="1658444"/>
    <lineage>
        <taxon>Eukaryota</taxon>
        <taxon>Fungi</taxon>
        <taxon>Dikarya</taxon>
        <taxon>Ascomycota</taxon>
        <taxon>Pezizomycotina</taxon>
        <taxon>Sordariomycetes</taxon>
        <taxon>Xylariomycetidae</taxon>
        <taxon>Amphisphaeriales</taxon>
        <taxon>Apiosporaceae</taxon>
        <taxon>Neoarthrinium</taxon>
    </lineage>
</organism>